<dbReference type="Pfam" id="PF01026">
    <property type="entry name" value="TatD_DNase"/>
    <property type="match status" value="1"/>
</dbReference>
<comment type="similarity">
    <text evidence="1">Belongs to the metallo-dependent hydrolases superfamily. TatD-type hydrolase family.</text>
</comment>
<dbReference type="CDD" id="cd01310">
    <property type="entry name" value="TatD_DNAse"/>
    <property type="match status" value="1"/>
</dbReference>
<dbReference type="SUPFAM" id="SSF51556">
    <property type="entry name" value="Metallo-dependent hydrolases"/>
    <property type="match status" value="1"/>
</dbReference>
<dbReference type="PANTHER" id="PTHR46317:SF1">
    <property type="entry name" value="HYDROLASE, TATD FAMILY"/>
    <property type="match status" value="1"/>
</dbReference>
<reference evidence="5 6" key="1">
    <citation type="submission" date="2023-02" db="EMBL/GenBank/DDBJ databases">
        <title>Genome sequence of Paenibacillus kyungheensis KACC 18744.</title>
        <authorList>
            <person name="Kim S."/>
            <person name="Heo J."/>
            <person name="Kwon S.-W."/>
        </authorList>
    </citation>
    <scope>NUCLEOTIDE SEQUENCE [LARGE SCALE GENOMIC DNA]</scope>
    <source>
        <strain evidence="5 6">KACC 18744</strain>
    </source>
</reference>
<feature type="binding site" evidence="4">
    <location>
        <position position="12"/>
    </location>
    <ligand>
        <name>a divalent metal cation</name>
        <dbReference type="ChEBI" id="CHEBI:60240"/>
        <label>1</label>
    </ligand>
</feature>
<dbReference type="Proteomes" id="UP001220509">
    <property type="component" value="Chromosome"/>
</dbReference>
<evidence type="ECO:0000256" key="2">
    <source>
        <dbReference type="ARBA" id="ARBA00022723"/>
    </source>
</evidence>
<evidence type="ECO:0000256" key="3">
    <source>
        <dbReference type="ARBA" id="ARBA00022801"/>
    </source>
</evidence>
<feature type="binding site" evidence="4">
    <location>
        <position position="99"/>
    </location>
    <ligand>
        <name>a divalent metal cation</name>
        <dbReference type="ChEBI" id="CHEBI:60240"/>
        <label>1</label>
    </ligand>
</feature>
<organism evidence="5 6">
    <name type="scientific">Paenibacillus kyungheensis</name>
    <dbReference type="NCBI Taxonomy" id="1452732"/>
    <lineage>
        <taxon>Bacteria</taxon>
        <taxon>Bacillati</taxon>
        <taxon>Bacillota</taxon>
        <taxon>Bacilli</taxon>
        <taxon>Bacillales</taxon>
        <taxon>Paenibacillaceae</taxon>
        <taxon>Paenibacillus</taxon>
    </lineage>
</organism>
<feature type="binding site" evidence="4">
    <location>
        <position position="14"/>
    </location>
    <ligand>
        <name>a divalent metal cation</name>
        <dbReference type="ChEBI" id="CHEBI:60240"/>
        <label>1</label>
    </ligand>
</feature>
<dbReference type="InterPro" id="IPR032466">
    <property type="entry name" value="Metal_Hydrolase"/>
</dbReference>
<dbReference type="GO" id="GO:0016788">
    <property type="term" value="F:hydrolase activity, acting on ester bonds"/>
    <property type="evidence" value="ECO:0007669"/>
    <property type="project" value="InterPro"/>
</dbReference>
<dbReference type="KEGG" id="pka:PQ456_01895"/>
<gene>
    <name evidence="5" type="ORF">PQ456_01895</name>
</gene>
<dbReference type="PROSITE" id="PS01137">
    <property type="entry name" value="TATD_1"/>
    <property type="match status" value="1"/>
</dbReference>
<keyword evidence="3 5" id="KW-0378">Hydrolase</keyword>
<dbReference type="Gene3D" id="3.20.20.140">
    <property type="entry name" value="Metal-dependent hydrolases"/>
    <property type="match status" value="1"/>
</dbReference>
<evidence type="ECO:0000256" key="1">
    <source>
        <dbReference type="ARBA" id="ARBA00009275"/>
    </source>
</evidence>
<feature type="binding site" evidence="4">
    <location>
        <position position="167"/>
    </location>
    <ligand>
        <name>a divalent metal cation</name>
        <dbReference type="ChEBI" id="CHEBI:60240"/>
        <label>2</label>
    </ligand>
</feature>
<evidence type="ECO:0000313" key="6">
    <source>
        <dbReference type="Proteomes" id="UP001220509"/>
    </source>
</evidence>
<dbReference type="AlphaFoldDB" id="A0AAX3M2H6"/>
<keyword evidence="6" id="KW-1185">Reference proteome</keyword>
<evidence type="ECO:0000256" key="4">
    <source>
        <dbReference type="PIRSR" id="PIRSR005902-1"/>
    </source>
</evidence>
<keyword evidence="2 4" id="KW-0479">Metal-binding</keyword>
<dbReference type="InterPro" id="IPR001130">
    <property type="entry name" value="TatD-like"/>
</dbReference>
<dbReference type="InterPro" id="IPR018228">
    <property type="entry name" value="DNase_TatD-rel_CS"/>
</dbReference>
<feature type="binding site" evidence="4">
    <location>
        <position position="215"/>
    </location>
    <ligand>
        <name>a divalent metal cation</name>
        <dbReference type="ChEBI" id="CHEBI:60240"/>
        <label>1</label>
    </ligand>
</feature>
<dbReference type="GO" id="GO:0046872">
    <property type="term" value="F:metal ion binding"/>
    <property type="evidence" value="ECO:0007669"/>
    <property type="project" value="UniProtKB-KW"/>
</dbReference>
<dbReference type="PANTHER" id="PTHR46317">
    <property type="entry name" value="HYDROLASE OF PHP SUPERFAMILY-RELATED PROTEIN"/>
    <property type="match status" value="1"/>
</dbReference>
<proteinExistence type="inferred from homology"/>
<dbReference type="RefSeq" id="WP_273614605.1">
    <property type="nucleotide sequence ID" value="NZ_CP117416.1"/>
</dbReference>
<accession>A0AAX3M2H6</accession>
<dbReference type="EMBL" id="CP117416">
    <property type="protein sequence ID" value="WCT56307.1"/>
    <property type="molecule type" value="Genomic_DNA"/>
</dbReference>
<feature type="binding site" evidence="4">
    <location>
        <position position="143"/>
    </location>
    <ligand>
        <name>a divalent metal cation</name>
        <dbReference type="ChEBI" id="CHEBI:60240"/>
        <label>2</label>
    </ligand>
</feature>
<evidence type="ECO:0000313" key="5">
    <source>
        <dbReference type="EMBL" id="WCT56307.1"/>
    </source>
</evidence>
<name>A0AAX3M2H6_9BACL</name>
<protein>
    <submittedName>
        <fullName evidence="5">TatD family hydrolase</fullName>
    </submittedName>
</protein>
<dbReference type="PIRSF" id="PIRSF005902">
    <property type="entry name" value="DNase_TatD"/>
    <property type="match status" value="1"/>
</dbReference>
<sequence>MKPVYATLIDSHIHLDQYQDQQIERIIHSLPEHHIQSLITVSMNLPSCQRNEKLAQQYPSIVRPAYGYHPEQPLPGSQELETLLVWIKQRIDNIVAIGEIGLPYYLRQEAVERGDQLDEQGYIDVLSALLQLAAAYDKPVILHAVYEDAEIVCDLLEHYGITQAHFHWFKGYPATINRMIAKGYYISFTPDIQYEPEIQQLATLYPTHLVMAETDGPWPFEGSFAGQMTHPSMTATVCSEWAKIQQISEQEARHLIYLNTLSFYTPNQAQRL</sequence>